<accession>A0A087TMN0</accession>
<dbReference type="InterPro" id="IPR029063">
    <property type="entry name" value="SAM-dependent_MTases_sf"/>
</dbReference>
<feature type="non-terminal residue" evidence="10">
    <location>
        <position position="350"/>
    </location>
</feature>
<dbReference type="PANTHER" id="PTHR13539:SF3">
    <property type="entry name" value="CALMODULIN-LYSINE N-METHYLTRANSFERASE"/>
    <property type="match status" value="1"/>
</dbReference>
<dbReference type="OrthoDB" id="6430169at2759"/>
<sequence>MTQALMNDWFENHFIPEACQHLNSVGLPDDSKIGLTADNCSAHTSLKVLAKGNVSVLFFHPNCTSIIQPMDMGILHALKCKYKVVFLKSVLNFLNNGKTIQEFLKYFSIKSAVWSIARSWEDVSPDTLKNAWHNLWPATIFHGEDDEDDSREFEGFWTLQTKGKIFQLLDYVKKCGEAVINEDSITEVFHCDDNTPIINQLMHGKICSMVLDPENTTSDSEESDRKVIENEKISIDKLLRWDMDEDLTDCRTRFDVVLCADCLYYDEGRQPLSSTIWKILKDNGLAVILAPTRGRTFQQFVDLVQKRFHVERLMAYDTHVWELNCRLKESKSSIYDEDLHYPQMLILRKI</sequence>
<dbReference type="PANTHER" id="PTHR13539">
    <property type="entry name" value="CALMODULIN-LYSINE N-METHYLTRANSFERASE"/>
    <property type="match status" value="1"/>
</dbReference>
<dbReference type="GO" id="GO:0005634">
    <property type="term" value="C:nucleus"/>
    <property type="evidence" value="ECO:0007669"/>
    <property type="project" value="UniProtKB-SubCell"/>
</dbReference>
<dbReference type="InterPro" id="IPR004875">
    <property type="entry name" value="DDE_SF_endonuclease_dom"/>
</dbReference>
<dbReference type="Gene3D" id="3.40.50.150">
    <property type="entry name" value="Vaccinia Virus protein VP39"/>
    <property type="match status" value="1"/>
</dbReference>
<name>A0A087TMN0_STEMI</name>
<keyword evidence="6 10" id="KW-0489">Methyltransferase</keyword>
<dbReference type="Pfam" id="PF03184">
    <property type="entry name" value="DDE_1"/>
    <property type="match status" value="1"/>
</dbReference>
<evidence type="ECO:0000259" key="9">
    <source>
        <dbReference type="Pfam" id="PF03184"/>
    </source>
</evidence>
<keyword evidence="8" id="KW-0539">Nucleus</keyword>
<dbReference type="GO" id="GO:0018025">
    <property type="term" value="F:calmodulin-lysine N-methyltransferase activity"/>
    <property type="evidence" value="ECO:0007669"/>
    <property type="project" value="UniProtKB-EC"/>
</dbReference>
<reference evidence="10 11" key="1">
    <citation type="submission" date="2013-11" db="EMBL/GenBank/DDBJ databases">
        <title>Genome sequencing of Stegodyphus mimosarum.</title>
        <authorList>
            <person name="Bechsgaard J."/>
        </authorList>
    </citation>
    <scope>NUCLEOTIDE SEQUENCE [LARGE SCALE GENOMIC DNA]</scope>
</reference>
<protein>
    <recommendedName>
        <fullName evidence="4">Calmodulin-lysine N-methyltransferase</fullName>
        <ecNumber evidence="3">2.1.1.60</ecNumber>
    </recommendedName>
</protein>
<dbReference type="GO" id="GO:0005737">
    <property type="term" value="C:cytoplasm"/>
    <property type="evidence" value="ECO:0007669"/>
    <property type="project" value="UniProtKB-SubCell"/>
</dbReference>
<evidence type="ECO:0000256" key="6">
    <source>
        <dbReference type="ARBA" id="ARBA00022603"/>
    </source>
</evidence>
<proteinExistence type="predicted"/>
<dbReference type="EC" id="2.1.1.60" evidence="3"/>
<evidence type="ECO:0000256" key="1">
    <source>
        <dbReference type="ARBA" id="ARBA00004123"/>
    </source>
</evidence>
<evidence type="ECO:0000256" key="4">
    <source>
        <dbReference type="ARBA" id="ARBA00020594"/>
    </source>
</evidence>
<evidence type="ECO:0000256" key="5">
    <source>
        <dbReference type="ARBA" id="ARBA00022490"/>
    </source>
</evidence>
<dbReference type="Pfam" id="PF10294">
    <property type="entry name" value="Methyltransf_16"/>
    <property type="match status" value="1"/>
</dbReference>
<dbReference type="STRING" id="407821.A0A087TMN0"/>
<dbReference type="AlphaFoldDB" id="A0A087TMN0"/>
<gene>
    <name evidence="10" type="ORF">X975_00084</name>
</gene>
<dbReference type="GO" id="GO:0003676">
    <property type="term" value="F:nucleic acid binding"/>
    <property type="evidence" value="ECO:0007669"/>
    <property type="project" value="InterPro"/>
</dbReference>
<dbReference type="GO" id="GO:0032259">
    <property type="term" value="P:methylation"/>
    <property type="evidence" value="ECO:0007669"/>
    <property type="project" value="UniProtKB-KW"/>
</dbReference>
<keyword evidence="11" id="KW-1185">Reference proteome</keyword>
<evidence type="ECO:0000256" key="2">
    <source>
        <dbReference type="ARBA" id="ARBA00004496"/>
    </source>
</evidence>
<comment type="subcellular location">
    <subcellularLocation>
        <location evidence="2">Cytoplasm</location>
    </subcellularLocation>
    <subcellularLocation>
        <location evidence="1">Nucleus</location>
    </subcellularLocation>
</comment>
<dbReference type="Proteomes" id="UP000054359">
    <property type="component" value="Unassembled WGS sequence"/>
</dbReference>
<evidence type="ECO:0000256" key="3">
    <source>
        <dbReference type="ARBA" id="ARBA00011914"/>
    </source>
</evidence>
<evidence type="ECO:0000256" key="7">
    <source>
        <dbReference type="ARBA" id="ARBA00022679"/>
    </source>
</evidence>
<dbReference type="InterPro" id="IPR019410">
    <property type="entry name" value="Methyltransf_16"/>
</dbReference>
<feature type="domain" description="DDE-1" evidence="9">
    <location>
        <begin position="1"/>
        <end position="132"/>
    </location>
</feature>
<evidence type="ECO:0000313" key="10">
    <source>
        <dbReference type="EMBL" id="KFM66369.1"/>
    </source>
</evidence>
<keyword evidence="7 10" id="KW-0808">Transferase</keyword>
<organism evidence="10 11">
    <name type="scientific">Stegodyphus mimosarum</name>
    <name type="common">African social velvet spider</name>
    <dbReference type="NCBI Taxonomy" id="407821"/>
    <lineage>
        <taxon>Eukaryota</taxon>
        <taxon>Metazoa</taxon>
        <taxon>Ecdysozoa</taxon>
        <taxon>Arthropoda</taxon>
        <taxon>Chelicerata</taxon>
        <taxon>Arachnida</taxon>
        <taxon>Araneae</taxon>
        <taxon>Araneomorphae</taxon>
        <taxon>Entelegynae</taxon>
        <taxon>Eresoidea</taxon>
        <taxon>Eresidae</taxon>
        <taxon>Stegodyphus</taxon>
    </lineage>
</organism>
<evidence type="ECO:0000313" key="11">
    <source>
        <dbReference type="Proteomes" id="UP000054359"/>
    </source>
</evidence>
<dbReference type="InterPro" id="IPR025800">
    <property type="entry name" value="CaM-Lys-N-MeTrfase"/>
</dbReference>
<evidence type="ECO:0000256" key="8">
    <source>
        <dbReference type="ARBA" id="ARBA00023242"/>
    </source>
</evidence>
<dbReference type="EMBL" id="KK115919">
    <property type="protein sequence ID" value="KFM66369.1"/>
    <property type="molecule type" value="Genomic_DNA"/>
</dbReference>
<keyword evidence="5" id="KW-0963">Cytoplasm</keyword>
<dbReference type="SUPFAM" id="SSF53335">
    <property type="entry name" value="S-adenosyl-L-methionine-dependent methyltransferases"/>
    <property type="match status" value="1"/>
</dbReference>